<keyword evidence="2" id="KW-0813">Transport</keyword>
<keyword evidence="8" id="KW-0175">Coiled coil</keyword>
<evidence type="ECO:0000256" key="7">
    <source>
        <dbReference type="ARBA" id="ARBA00023303"/>
    </source>
</evidence>
<dbReference type="InterPro" id="IPR037162">
    <property type="entry name" value="TRPM_tetra_sf"/>
</dbReference>
<feature type="compositionally biased region" description="Low complexity" evidence="9">
    <location>
        <begin position="1356"/>
        <end position="1371"/>
    </location>
</feature>
<feature type="coiled-coil region" evidence="8">
    <location>
        <begin position="1163"/>
        <end position="1190"/>
    </location>
</feature>
<dbReference type="Gene3D" id="1.20.5.1010">
    <property type="entry name" value="TRPM, tetramerisation domain"/>
    <property type="match status" value="1"/>
</dbReference>
<dbReference type="EMBL" id="JADBJN010000002">
    <property type="protein sequence ID" value="KAG5677816.1"/>
    <property type="molecule type" value="Genomic_DNA"/>
</dbReference>
<keyword evidence="6 10" id="KW-0472">Membrane</keyword>
<dbReference type="InterPro" id="IPR005821">
    <property type="entry name" value="Ion_trans_dom"/>
</dbReference>
<dbReference type="OrthoDB" id="301415at2759"/>
<comment type="caution">
    <text evidence="15">The sequence shown here is derived from an EMBL/GenBank/DDBJ whole genome shotgun (WGS) entry which is preliminary data.</text>
</comment>
<evidence type="ECO:0000256" key="9">
    <source>
        <dbReference type="SAM" id="MobiDB-lite"/>
    </source>
</evidence>
<feature type="compositionally biased region" description="Acidic residues" evidence="9">
    <location>
        <begin position="1876"/>
        <end position="1889"/>
    </location>
</feature>
<feature type="transmembrane region" description="Helical" evidence="10">
    <location>
        <begin position="1051"/>
        <end position="1071"/>
    </location>
</feature>
<evidence type="ECO:0000256" key="10">
    <source>
        <dbReference type="SAM" id="Phobius"/>
    </source>
</evidence>
<feature type="compositionally biased region" description="Polar residues" evidence="9">
    <location>
        <begin position="1339"/>
        <end position="1355"/>
    </location>
</feature>
<reference evidence="15" key="1">
    <citation type="submission" date="2021-03" db="EMBL/GenBank/DDBJ databases">
        <title>Chromosome level genome of the anhydrobiotic midge Polypedilum vanderplanki.</title>
        <authorList>
            <person name="Yoshida Y."/>
            <person name="Kikawada T."/>
            <person name="Gusev O."/>
        </authorList>
    </citation>
    <scope>NUCLEOTIDE SEQUENCE</scope>
    <source>
        <strain evidence="15">NIAS01</strain>
        <tissue evidence="15">Whole body or cell culture</tissue>
    </source>
</reference>
<feature type="domain" description="TRPM tetramerisation" evidence="12">
    <location>
        <begin position="1167"/>
        <end position="1222"/>
    </location>
</feature>
<feature type="region of interest" description="Disordered" evidence="9">
    <location>
        <begin position="1868"/>
        <end position="1889"/>
    </location>
</feature>
<feature type="compositionally biased region" description="Polar residues" evidence="9">
    <location>
        <begin position="1744"/>
        <end position="1753"/>
    </location>
</feature>
<evidence type="ECO:0008006" key="17">
    <source>
        <dbReference type="Google" id="ProtNLM"/>
    </source>
</evidence>
<evidence type="ECO:0000256" key="6">
    <source>
        <dbReference type="ARBA" id="ARBA00023136"/>
    </source>
</evidence>
<evidence type="ECO:0000259" key="12">
    <source>
        <dbReference type="Pfam" id="PF16519"/>
    </source>
</evidence>
<evidence type="ECO:0000256" key="1">
    <source>
        <dbReference type="ARBA" id="ARBA00004141"/>
    </source>
</evidence>
<evidence type="ECO:0000256" key="3">
    <source>
        <dbReference type="ARBA" id="ARBA00022692"/>
    </source>
</evidence>
<feature type="transmembrane region" description="Helical" evidence="10">
    <location>
        <begin position="971"/>
        <end position="988"/>
    </location>
</feature>
<evidence type="ECO:0000259" key="11">
    <source>
        <dbReference type="Pfam" id="PF00520"/>
    </source>
</evidence>
<feature type="compositionally biased region" description="Low complexity" evidence="9">
    <location>
        <begin position="1654"/>
        <end position="1663"/>
    </location>
</feature>
<feature type="domain" description="TRPM SLOG" evidence="13">
    <location>
        <begin position="110"/>
        <end position="375"/>
    </location>
</feature>
<dbReference type="InterPro" id="IPR050927">
    <property type="entry name" value="TRPM"/>
</dbReference>
<protein>
    <recommendedName>
        <fullName evidence="17">Transient receptor potential cation channel trpm</fullName>
    </recommendedName>
</protein>
<evidence type="ECO:0000256" key="2">
    <source>
        <dbReference type="ARBA" id="ARBA00022448"/>
    </source>
</evidence>
<dbReference type="Pfam" id="PF18139">
    <property type="entry name" value="LSDAT_euk"/>
    <property type="match status" value="1"/>
</dbReference>
<dbReference type="Pfam" id="PF16519">
    <property type="entry name" value="TRPM_tetra"/>
    <property type="match status" value="1"/>
</dbReference>
<evidence type="ECO:0000259" key="13">
    <source>
        <dbReference type="Pfam" id="PF18139"/>
    </source>
</evidence>
<sequence>MLKQKRNPKPIRWGLKKICWGLINITVPRHTPRSWIEANFYKRECIKFIPNPKDEEKCCCGQDRATHPIVSGIEVGVLGDIWLPTKHTRAHPTDAYGTIEFQGSAHPTKAQYVRLSYDTRPELIVQLFTREWNLELPKLLLTIQGGKANFELQPKLKKILRKGLVKAARTTGAWIFTGGTNTGVTKQVGDALSAEGQQRSGRVVSIGISAWGIVEKNHELLGHNREVPCHSISSPRSKLAVLNNRHAYFLLVDNGTQGKYGAEIILRRKLEKYISNQKLQPFSQSTTPVVCLVIEGGMNTIRAVLEYVTDKVPVVVVDGTGRAADIIAFVHKYANEHEEQSLLESMKDYLINMIIKTFEIGMEQAERLYNELLQCTKYKNLITVYRIQDRPDAKTHELDQTIITALFRSQHLTPSEQLSLALTWNRVDIARSEIFVYGQEWAHGALDEAMMQALDHDRIDFVKLLLENGVSMKKFLTIPRLEELYNTKSGPPNTLGYILRDVRPHIPKGYVYTLHDIGLVINKLMGGAYRSYYTRRKFRPIYAKVMNSYVNTHRKPSTFQRTAGANSMSLVTGLLPFTSEMALFPFPFNELLIWAVLTKRHQMATMLWQHGEEALAKSLVACKLYKSMAHEAADDDLDTEIYDELRNYAKEFELRGLKLLDFCYRQDPIKTQKLLTCELTSWSNQSCLSLAVAANHRAILAHPCSQIILSDLWMGGLRTRKNTNLNVIAGLLVPIYIKKLDFKTREELQSMPQTEEEHLENQYLDYEEKEKSIADAEALLSDTYSLKDTKVQENGKVSLTDSDGTQFNPYDDDTRLQRPLRLKKKFYEFYTAPITKFWADSLAYIIFLILFTYTVLVKMEATPCWQEIYSIAYITTLGFEKVREILQSEPVAICHKFAVWSWNMWNPCDAVAIVTFIVGVGLRFRPNMMDYGRVIYCVNSIYWYLRILNILGVNKYLGPLVTMMGKMVKNMIYFVVLLLVVLMSFGVSRQSILNPNKEADWSLVRDVFFQPYFMLYGEVFADEINPPCGEEPNQDPCIVGHWITPIAMSMYLLIANILLINLLIAVFNNIFNETNSISHQVWMFQRFTVVMEYQQKPVLPPPIIAFCHFYSLLKYCFRKAKGLQEVRDNGLKLFLEKDDMERIYDFEEECVEGYFQEQNSILQQSTEERIKNTDERVENMSQKIEDINTKENLQALSIQNMEFRLRKMEESTEQILNHLAVIHRFMSTHINDNVQGSIANLSFPHPLDMQRNRTMSENDSTSVMATLMPITAVTAPTSQLIPSRPRRFNRSLTEVRPDAYIFDEGAHFEARTLHEENELMRSSDEINEFTLSIRNRKLSVQSEEPEYCTTSPTLSQHQLQPPLPHPQISIESEPEIEPTPTTTDQKSAPPLPTTLSIPRSDSINRHPLGNRQDTTASTESKDTLTPLEACEERTLVGEGGLDDMEKQRFGLRRRNSQLGRRNSESHHYDINRSQNSLNYLGHSNNPLTKRQFSLTQSEPDADIAGAIPIPKPAVKAGRHLLLQIHAEYTSITDELESMIASPTTSLLDEKPKNINELTNPEFAALMEKQHLKECEDDDYMIMEGLLQIKTASFDESDDNLEGGFASDYSQKRMLRRETAIELPVTPAKMQRIEETREGQEYQVKNEKPIARTISSSDNKVSSSTNQMSPRNSRHMSYLNPDIDQRFYKVSNDSLYKNSSSDTEYSAQPYHVIKQNSNDTNSSFNIDNSSFTNDLSLDGETSMNATVIDNTGNNNEKEQQQPQQRIGPKRASTMSSTDSRPTFLRKQFSMDQSSKRPLSENFECRSTTTIQHQQQHQVFPQKISSSRQHNMNILKESSSTSTEDTRDDSRKMIPSISTHLIQDEIAKLSSNIKSSTEEEDVSDDNLETMC</sequence>
<dbReference type="InterPro" id="IPR057366">
    <property type="entry name" value="TRPM-like"/>
</dbReference>
<feature type="transmembrane region" description="Helical" evidence="10">
    <location>
        <begin position="934"/>
        <end position="951"/>
    </location>
</feature>
<keyword evidence="16" id="KW-1185">Reference proteome</keyword>
<feature type="region of interest" description="Disordered" evidence="9">
    <location>
        <begin position="1744"/>
        <end position="1799"/>
    </location>
</feature>
<evidence type="ECO:0000256" key="4">
    <source>
        <dbReference type="ARBA" id="ARBA00022989"/>
    </source>
</evidence>
<dbReference type="GO" id="GO:0030001">
    <property type="term" value="P:metal ion transport"/>
    <property type="evidence" value="ECO:0007669"/>
    <property type="project" value="TreeGrafter"/>
</dbReference>
<evidence type="ECO:0000256" key="8">
    <source>
        <dbReference type="SAM" id="Coils"/>
    </source>
</evidence>
<keyword evidence="3 10" id="KW-0812">Transmembrane</keyword>
<feature type="transmembrane region" description="Helical" evidence="10">
    <location>
        <begin position="837"/>
        <end position="856"/>
    </location>
</feature>
<organism evidence="15 16">
    <name type="scientific">Polypedilum vanderplanki</name>
    <name type="common">Sleeping chironomid midge</name>
    <dbReference type="NCBI Taxonomy" id="319348"/>
    <lineage>
        <taxon>Eukaryota</taxon>
        <taxon>Metazoa</taxon>
        <taxon>Ecdysozoa</taxon>
        <taxon>Arthropoda</taxon>
        <taxon>Hexapoda</taxon>
        <taxon>Insecta</taxon>
        <taxon>Pterygota</taxon>
        <taxon>Neoptera</taxon>
        <taxon>Endopterygota</taxon>
        <taxon>Diptera</taxon>
        <taxon>Nematocera</taxon>
        <taxon>Chironomoidea</taxon>
        <taxon>Chironomidae</taxon>
        <taxon>Chironominae</taxon>
        <taxon>Polypedilum</taxon>
        <taxon>Polypedilum</taxon>
    </lineage>
</organism>
<dbReference type="Pfam" id="PF25508">
    <property type="entry name" value="TRPM2"/>
    <property type="match status" value="1"/>
</dbReference>
<dbReference type="PANTHER" id="PTHR13800:SF1">
    <property type="entry name" value="TRANSIENT RECEPTOR POTENTIAL CATION CHANNEL TRPM"/>
    <property type="match status" value="1"/>
</dbReference>
<dbReference type="GO" id="GO:0051262">
    <property type="term" value="P:protein tetramerization"/>
    <property type="evidence" value="ECO:0007669"/>
    <property type="project" value="InterPro"/>
</dbReference>
<feature type="region of interest" description="Disordered" evidence="9">
    <location>
        <begin position="1339"/>
        <end position="1426"/>
    </location>
</feature>
<feature type="domain" description="Ion transport" evidence="11">
    <location>
        <begin position="843"/>
        <end position="1076"/>
    </location>
</feature>
<dbReference type="InterPro" id="IPR032415">
    <property type="entry name" value="TRPM_tetra"/>
</dbReference>
<feature type="region of interest" description="Disordered" evidence="9">
    <location>
        <begin position="1635"/>
        <end position="1673"/>
    </location>
</feature>
<feature type="domain" description="TRPM-like" evidence="14">
    <location>
        <begin position="433"/>
        <end position="702"/>
    </location>
</feature>
<dbReference type="GO" id="GO:0005261">
    <property type="term" value="F:monoatomic cation channel activity"/>
    <property type="evidence" value="ECO:0007669"/>
    <property type="project" value="TreeGrafter"/>
</dbReference>
<feature type="compositionally biased region" description="Basic and acidic residues" evidence="9">
    <location>
        <begin position="1635"/>
        <end position="1649"/>
    </location>
</feature>
<keyword evidence="7" id="KW-0407">Ion channel</keyword>
<evidence type="ECO:0000313" key="16">
    <source>
        <dbReference type="Proteomes" id="UP001107558"/>
    </source>
</evidence>
<evidence type="ECO:0000256" key="5">
    <source>
        <dbReference type="ARBA" id="ARBA00023065"/>
    </source>
</evidence>
<accession>A0A9J6C7I0</accession>
<evidence type="ECO:0000313" key="15">
    <source>
        <dbReference type="EMBL" id="KAG5677816.1"/>
    </source>
</evidence>
<dbReference type="GO" id="GO:0005886">
    <property type="term" value="C:plasma membrane"/>
    <property type="evidence" value="ECO:0007669"/>
    <property type="project" value="TreeGrafter"/>
</dbReference>
<keyword evidence="5" id="KW-0406">Ion transport</keyword>
<keyword evidence="4 10" id="KW-1133">Transmembrane helix</keyword>
<name>A0A9J6C7I0_POLVA</name>
<dbReference type="Proteomes" id="UP001107558">
    <property type="component" value="Chromosome 2"/>
</dbReference>
<evidence type="ECO:0000259" key="14">
    <source>
        <dbReference type="Pfam" id="PF25508"/>
    </source>
</evidence>
<proteinExistence type="predicted"/>
<gene>
    <name evidence="15" type="ORF">PVAND_007543</name>
</gene>
<dbReference type="PANTHER" id="PTHR13800">
    <property type="entry name" value="TRANSIENT RECEPTOR POTENTIAL CATION CHANNEL, SUBFAMILY M, MEMBER 6"/>
    <property type="match status" value="1"/>
</dbReference>
<dbReference type="InterPro" id="IPR041491">
    <property type="entry name" value="TRPM_SLOG"/>
</dbReference>
<dbReference type="Pfam" id="PF00520">
    <property type="entry name" value="Ion_trans"/>
    <property type="match status" value="1"/>
</dbReference>
<comment type="subcellular location">
    <subcellularLocation>
        <location evidence="1">Membrane</location>
        <topology evidence="1">Multi-pass membrane protein</topology>
    </subcellularLocation>
</comment>